<name>A0A8J4H079_9BACL</name>
<feature type="binding site" evidence="4">
    <location>
        <position position="217"/>
    </location>
    <ligand>
        <name>a divalent metal cation</name>
        <dbReference type="ChEBI" id="CHEBI:60240"/>
        <label>1</label>
    </ligand>
</feature>
<comment type="similarity">
    <text evidence="1">Belongs to the metallo-dependent hydrolases superfamily. TatD-type hydrolase family.</text>
</comment>
<dbReference type="Pfam" id="PF01026">
    <property type="entry name" value="TatD_DNase"/>
    <property type="match status" value="1"/>
</dbReference>
<feature type="binding site" evidence="4">
    <location>
        <position position="7"/>
    </location>
    <ligand>
        <name>a divalent metal cation</name>
        <dbReference type="ChEBI" id="CHEBI:60240"/>
        <label>1</label>
    </ligand>
</feature>
<dbReference type="PANTHER" id="PTHR46317">
    <property type="entry name" value="HYDROLASE OF PHP SUPERFAMILY-RELATED PROTEIN"/>
    <property type="match status" value="1"/>
</dbReference>
<organism evidence="5 6">
    <name type="scientific">Xylanibacillus composti</name>
    <dbReference type="NCBI Taxonomy" id="1572762"/>
    <lineage>
        <taxon>Bacteria</taxon>
        <taxon>Bacillati</taxon>
        <taxon>Bacillota</taxon>
        <taxon>Bacilli</taxon>
        <taxon>Bacillales</taxon>
        <taxon>Paenibacillaceae</taxon>
        <taxon>Xylanibacillus</taxon>
    </lineage>
</organism>
<dbReference type="PIRSF" id="PIRSF005902">
    <property type="entry name" value="DNase_TatD"/>
    <property type="match status" value="1"/>
</dbReference>
<dbReference type="InterPro" id="IPR001130">
    <property type="entry name" value="TatD-like"/>
</dbReference>
<dbReference type="PANTHER" id="PTHR46317:SF1">
    <property type="entry name" value="HYDROLASE, TATD FAMILY"/>
    <property type="match status" value="1"/>
</dbReference>
<evidence type="ECO:0000313" key="6">
    <source>
        <dbReference type="Proteomes" id="UP000677918"/>
    </source>
</evidence>
<keyword evidence="2 4" id="KW-0479">Metal-binding</keyword>
<dbReference type="InterPro" id="IPR032466">
    <property type="entry name" value="Metal_Hydrolase"/>
</dbReference>
<dbReference type="GO" id="GO:0016788">
    <property type="term" value="F:hydrolase activity, acting on ester bonds"/>
    <property type="evidence" value="ECO:0007669"/>
    <property type="project" value="InterPro"/>
</dbReference>
<dbReference type="Gene3D" id="3.20.20.140">
    <property type="entry name" value="Metal-dependent hydrolases"/>
    <property type="match status" value="1"/>
</dbReference>
<proteinExistence type="inferred from homology"/>
<comment type="caution">
    <text evidence="5">The sequence shown here is derived from an EMBL/GenBank/DDBJ whole genome shotgun (WGS) entry which is preliminary data.</text>
</comment>
<sequence length="271" mass="30646">MIDAHIHLDMYEDSQLTDMLAPLMQASNGPRTEAMQVTGLITVSSQLESCRRNLQIAKRYPGLVHPAFGFHPEQPLPDDAAAADLFQWMRKHADDMVAIGEVGLPYYTALEKRRAGERFDAEPYQELLEQFVRLAGELNKPIVLHAVYEDAAAACELLEKYNVSHAHFHWFKASRLVTERIIANQYSVSFTPDICYEPDIRQLAAVMPIDKVMAETDGPWPFEGPFKGQATVPRMAQRVIQEIAGLKRCSFQEAHALITQNTASFYRLPPF</sequence>
<dbReference type="GO" id="GO:0046872">
    <property type="term" value="F:metal ion binding"/>
    <property type="evidence" value="ECO:0007669"/>
    <property type="project" value="UniProtKB-KW"/>
</dbReference>
<feature type="binding site" evidence="4">
    <location>
        <position position="101"/>
    </location>
    <ligand>
        <name>a divalent metal cation</name>
        <dbReference type="ChEBI" id="CHEBI:60240"/>
        <label>1</label>
    </ligand>
</feature>
<dbReference type="CDD" id="cd01310">
    <property type="entry name" value="TatD_DNAse"/>
    <property type="match status" value="1"/>
</dbReference>
<feature type="binding site" evidence="4">
    <location>
        <position position="169"/>
    </location>
    <ligand>
        <name>a divalent metal cation</name>
        <dbReference type="ChEBI" id="CHEBI:60240"/>
        <label>2</label>
    </ligand>
</feature>
<evidence type="ECO:0000313" key="5">
    <source>
        <dbReference type="EMBL" id="GIQ68492.1"/>
    </source>
</evidence>
<dbReference type="RefSeq" id="WP_213411071.1">
    <property type="nucleotide sequence ID" value="NZ_BOVK01000015.1"/>
</dbReference>
<keyword evidence="3" id="KW-0378">Hydrolase</keyword>
<keyword evidence="6" id="KW-1185">Reference proteome</keyword>
<dbReference type="Proteomes" id="UP000677918">
    <property type="component" value="Unassembled WGS sequence"/>
</dbReference>
<evidence type="ECO:0008006" key="7">
    <source>
        <dbReference type="Google" id="ProtNLM"/>
    </source>
</evidence>
<evidence type="ECO:0000256" key="4">
    <source>
        <dbReference type="PIRSR" id="PIRSR005902-1"/>
    </source>
</evidence>
<accession>A0A8J4H079</accession>
<evidence type="ECO:0000256" key="2">
    <source>
        <dbReference type="ARBA" id="ARBA00022723"/>
    </source>
</evidence>
<evidence type="ECO:0000256" key="1">
    <source>
        <dbReference type="ARBA" id="ARBA00009275"/>
    </source>
</evidence>
<dbReference type="EMBL" id="BOVK01000015">
    <property type="protein sequence ID" value="GIQ68492.1"/>
    <property type="molecule type" value="Genomic_DNA"/>
</dbReference>
<evidence type="ECO:0000256" key="3">
    <source>
        <dbReference type="ARBA" id="ARBA00022801"/>
    </source>
</evidence>
<gene>
    <name evidence="5" type="ORF">XYCOK13_13160</name>
</gene>
<dbReference type="AlphaFoldDB" id="A0A8J4H079"/>
<reference evidence="5" key="1">
    <citation type="submission" date="2021-04" db="EMBL/GenBank/DDBJ databases">
        <title>Draft genome sequence of Xylanibacillus composti strain K13.</title>
        <authorList>
            <person name="Uke A."/>
            <person name="Chhe C."/>
            <person name="Baramee S."/>
            <person name="Kosugi A."/>
        </authorList>
    </citation>
    <scope>NUCLEOTIDE SEQUENCE</scope>
    <source>
        <strain evidence="5">K13</strain>
    </source>
</reference>
<feature type="binding site" evidence="4">
    <location>
        <position position="145"/>
    </location>
    <ligand>
        <name>a divalent metal cation</name>
        <dbReference type="ChEBI" id="CHEBI:60240"/>
        <label>2</label>
    </ligand>
</feature>
<feature type="binding site" evidence="4">
    <location>
        <position position="5"/>
    </location>
    <ligand>
        <name>a divalent metal cation</name>
        <dbReference type="ChEBI" id="CHEBI:60240"/>
        <label>1</label>
    </ligand>
</feature>
<dbReference type="SUPFAM" id="SSF51556">
    <property type="entry name" value="Metallo-dependent hydrolases"/>
    <property type="match status" value="1"/>
</dbReference>
<protein>
    <recommendedName>
        <fullName evidence="7">TatD DNase family protein</fullName>
    </recommendedName>
</protein>